<gene>
    <name evidence="4" type="ORF">AB1Y20_005488</name>
</gene>
<protein>
    <recommendedName>
        <fullName evidence="3">C3H1-type domain-containing protein</fullName>
    </recommendedName>
</protein>
<dbReference type="Gene3D" id="3.40.50.300">
    <property type="entry name" value="P-loop containing nucleotide triphosphate hydrolases"/>
    <property type="match status" value="1"/>
</dbReference>
<proteinExistence type="predicted"/>
<feature type="compositionally biased region" description="Basic and acidic residues" evidence="2">
    <location>
        <begin position="4383"/>
        <end position="4406"/>
    </location>
</feature>
<feature type="region of interest" description="Disordered" evidence="2">
    <location>
        <begin position="4430"/>
        <end position="4466"/>
    </location>
</feature>
<feature type="compositionally biased region" description="Low complexity" evidence="2">
    <location>
        <begin position="4432"/>
        <end position="4457"/>
    </location>
</feature>
<accession>A0AB34J6P6</accession>
<sequence length="6914" mass="754681">MRRRYPAAAYYDDGEDGAARQARTAKAQRQMRRRENLQRQREEAAERRALRAAEQEAEAAAGADAEIVAAEPPGLQTAQLITQRDVAAVHFPLDYAAPIPHADSQPRLRVLLHTDHPVGEGQPTLHNVEWTVSTLVSGYGEAHPLVSRLPLRRLSASSDTCWVAELPLPAAFAQPHLLASTPTGAAAADDLEETREALAIEDDDEAVAAVERLIGDDHAADVVECLLSHAVTLRSGSNDGVVMLRVGNRTVQIAASDPERAVRTVHVQGFVGGSLPPYADVRLVDRQSNPVVVQNVPLVFLSLRGTLRFDVSLPGTPGHRAEVQSVRIADVTPADLLSGTLFVELPLAPPSQYFPALVSRHWCRVYLELLAALPALDAPTSERLRIHAHLLAFAARQTLRISLAARTGRHGGVALGSLLESADLPTAGRRGCVAHNGAQALLAQDFVTDALLAGVPRRLEAEGRGGSSSADAAKGGGEGEAALWVLGLAGQLERACHHPVRPDGSAAGDEVAHLRKVQVRPPAAVWAWLRRELWSGDGRRALAAGFDELRGHYGGRAVRSGVTAMLAPDAQWLLAHPVAHVFSLGVSSYRFSRLLPIRAALGEGGGGARQYAIQLAADAVLGWQHKLGAVRRVGLNDGAVLRSWRAGETVGRGGVGALRRRLGQADALVSLARELAVLFRRAAADPTACGEVQALLIDAAKTIQAAACDVLESARCVPALAPEGEEAREGLRTLFLPLREERPELFSSYEEEDGVEGARRALASDGALLWGGLRRAYLLLDHVLRTVDSSTMRDEDLALRANRLDRGLVAARSEPDVGEYTDELQACGEAIARAADGTLPTLKALNIEARSLEHELGRFSLPAAELHDDAFVCYPMALAKAEREAAAPARGRGFSQPVQSVSLSERRLLILDAGDSTLRVVDTAKGEVSTITGSRGVGHADGVLNMSKFSQPQGMCLYSEGVLVVADTMNSVLRCVELGKELGKELGRVSTFAGVAQSKGAVDGWANTFHSPTSLVRLPGGELLVADTGNHTLRLVEVGGKAGPLICKSMEGAWESDNVLRRTAELRKQTMLAKVTTVAGKSGEQGFTDGKSGEALLASPTCLILTGKCTVQSSAVLFLQEGGDGWPPLLRLVSIGRSKPTGKPNDAPKLTFRVSTLHRFGETPRRGPSSILDLSGHAKEIVVADGGALLLLKLQSSGSDEARAESYVQSEICDAEGQPIALDGELHLGVTQAGVIVVAHAGRGVLYRLLPPAVWKRADRKVEKLLEQVEEVVAPLHSECASGLAKIDALQHEVAEAEQLVQKASLAAKRTAFAAECDFLLTGAVAGAPPMIPEGATLALCALLLNAPSLSDYMQLLRHTPLPTGQLEEVRNCLSTFLRGVRWPADTNAARDDVEVLLLLDKAQPSLVDSDVVAAVLRNDTFVAAPDGPTLRLLLQCRRRKEDATEASVPSDVGESGEEVASAGLAPVNEHDDAPSLFPVHGPAALGLVAWVSRLTPAEWELPSRAGREEKPVNAARLIRWAAGLIPIARMVGDELAAATWVLDMICRTLEDAGRGLETVGALSELLAERDGAASCLEGVLLGLVLASCRRSAASSPMSAFSLLTVQLEGHLRSSMEQSDPAEASLGEAADVSAAAPGAAGPYQSPPRADARFLPIAGELLAFTLATICPANAVTMEVMIEAPETWTAFLCFQRELVALQPVVSQPKECEEFVHTSRELADTARAVRRALAAAADLSTCPMGRLRVYRSRLRLLEPLFTVAGSSLHKAELVQALEDVDSARMRLRDVLRVALELLHDSEILRCCTVLEGGWDSNSLEDASAFLRLELRKGKADGTLGPLRLKSKGGRQHRLPPLPTMLVAALDWLLVVCESRVFRRFWANAVADVRVDQDALHEQMVSQQADLPKTDVDADAGPMLMPFKEASSISHEAAALDEEEWLCRALSAARASWTNTFHGLLTMTSRLEELRELVTLLLHEHEVHTLEISAAGLLDVNMKSDELHAADAWLLVSANDEWQREARDKLVKLAHVCAVREVLPRIRSCLDLFDVWVEPSADETLSLSTVKETAAQLASVLEECWSDATLEDLQKISSLAEVVDARLLLFEDELFRETQTSDCSKLIQWYRLTPDEQNFTTSVEMAMGRSQMECPDALWNHEQRCVDERKLSMLSSARAYLHEHIFGSGDGDPRLPAIRAGNENEALPTCERYTYSSLLDVFSRLDWTKAAGIAHALRACAPLVGSFIGLMGNDADAAAPHRLAALQGQQMRARFWCSSRPPEFNSARTEVTTTATAEDGLILTPSRSSSQAMMHSTSPSAMDAASLQASTDELGDGQSQEGFVFLQYYVKKESKLVAHMLPLSEILDFQTTVVLATTNEQQDDMTTAINKFVHQVSLMQMLSTTLWELRCAGHFGFLSYAMTFELADDVVSIQSALEASKASLSWWRALTAELRHEHSCLNICTLLQLSPLLNALHESLGEEGKGRVKDELHDIVQLISPGFNDATSGGAVSDAAAVLLQAWVSASKAEPCASSTAQDAKDAFAERQLRRLAAALDEALLLIPTRIRRVNRSSLNDPVPEQDRLNALPEDGAHGELPSGVHLVCAETDASAYQLLFAAFVHHGALPEGHSAFLCWEGSTREELDCFIRRWRATKRSQLGSPLFTLCGVDSLGIESQHELVSLIQLAMANTADEAPPLLLICNSTDTSPVLLSLGYLRKPLRGPLSPLPRREIRQLLAPMGFAILSAITGGGKSFAVRAAAAADGRRYLHVPVHSASHRALLKRVRRGLMAISCQEPVLVHLDLSTGVNHDIDVWLFSMIVLGSVVDPDNGRAIVLEAPRIRFAIELPTSRGNAALEVPPMLPVKWVYPSASTFCANSESLLEGLGDVVVAESRAAQLRRVCIALSDLRSSDATHDNNFLFGSRAAVVTAAAAHGGDLSAPECFQSLLMVLDDSNGEGPPPSLTCMWNFVSAFDFQLQQLNMPLSAVSAALQPDPGTDVPVYEGDLKRKQINALQVILIKSARELAGRPAAKTADGYLALPHDALCAQNPRVRGGLVEVVGRNFSTTKSGLQGLNGRWTRCAFTNDGEECYTRMCQVSSSADDVVKGKLFLYFRALEGRWVVSNSITPKGPAFAASLSHRMAGPWTKPSSWRQDVRISATEVTCENGYMSAGVLIEGCRTMDGYEPTAQENGTYVLQVPSYRYDEEKKLYFLGSHKFQSKPVQPDEIPIQYRHYVLSSQILDSETNMPLRRHLKFNIELKRWEISPLCHSLEDVKCVSMSAAFDSGWCQRLVASSDPGEFQNGRLGGRRMRNPLEFERQPETDEDEVEDQEVDDDNIDYEEEEEEDESQFVAPLPWNDSPHQFALLGSDRMKMLGLDTEQMNAEMHPELRLFLQKNHIEIGESLEKVNANHAEVLSLITGVHRSRKSASSILGGEFHLTGDAIFKMQAIYARLACGIPVVLSGECGCGKTFALKYIAEWLRAELLVLNVHGGTTVSEIFAVLEDAESRLLADDRSAQEHGDVDTSTPSSTADERQEEYLSNSGHEDMPEAATEGKEEPHIPESSVQRGSRSVFVFFDELNACAHVAVMVEAITKHSIAGRALHPRLRVFAAVNPYRIRAPRQDESGSETPGLVFNLGGEVQDDMSKLVYRVHAIPRSLQQFVFDFGYLEPVQEAQYIRAILVRHLGSLLAKGLDVQKIDAICALSLLLASQEVVRKYENDPSVVSLRDAVRACELMDWFALRIMKRDDSKKASAKGRAVAVKISPVAAALVLALSFVYMYRLPHARTRKTYWKALCDALDGTRNGRGRCGALSVLASEDYGYGTDSSRTNKQTAVLARDFDESGFCGLIQEGRCAAVLAQVQKRFVRNMEVEEGVAMNDALSENLFVTCICVLNLLPLFIVGKPGTSKTLTMQVLSNNLQGNRSPNPFFRDFPAIHIFPYQCSPMSASNAIQHQFDIACRFQQHATSIVSVLLLDEVGLAEHSPDMPLKVLHAMLVKPPIAIVGLSNWTLDSAKMNRAICIQRTEPSPLDIELTAQSIVGAPSTPPPSKEVLQPQRERTNDRQATWLKPVCLAYHAVYTSQNGRDFLGMRDLYACIKKLSATARKAALKDEAEMDAVENAITRNFGGKISELHRVLISFHSHRLSVTDPYGLNQGMAEVSVVLQHQPDGSFDDHLNLGCAELHEHSVVRRGVVILSVDHGHTCVLHGEEPRTDGQALRPCDVILPGDVLVAVECNSLAEAKEDGASSHTDQEPSDSPACLWMETVDTTIEARTALKKLKKHTYTLKLLRKADRAGETERVRAALADLPFEVDPTAELLMGVGLSQDEADRACRQVALLQERFFGESQRFTWPNDRIWRSSGRHTGWELEYAYAERKRQERFLESSPGQTAAEKKKAKEAARRAEEEALRAKETKAQTAARKRQEALYAKQAEIAGISQNVEASSSSTPPPSVTSEATTETSAPEVTSEDDPFAPDVRVTLNGQLVTERELLTCVEKGEVLDPLSGRKVQPQYFGDGGKDNVEYELARRRVGLPARSGFEDAMLYYDPVTRKPLQPGNFTRTAMEVVRTGILGEEETRPVLDHDGHIVYEHDAYAYEQARRRVGLPWRKDILMEERHLNIVHVGFLRKNIPELALSRIVPGTGGLRMTRLQQYTLYGPAGQPAPCCWSALFGQCARGKSCRLCDHGAVVPAEWISSARSVGCVRPPIWHFMEPGFQFSTPTQELVLGNLQDRSSRHLMLLTHNAAALQLLFYGGMLKEDGVDVLFGSRFPDDVSELQLVQQVNRVKIAMAEGRTIVLVNHDNIYEALYDVLNQRYLVKRDPTTGATRRLLRLAIGSRSQLCVCHDAFKVVVIVEERHAHERLDLPLLNRFEKQLFTPEQAISTGQRRLRDELAKWTDCILAGLGMSLPLEGQPLSPSPTELQQKQRALEKVFCGWHDGIIASLALQLPADANLEEDALTRGKVALLRIAKPLAVFHSKLLRSVPGFHLYFEQHRDLIAAAKTFFVPSISDKRLYLIVTQSPIHHCGQALQSSSPNGENIRFSLTQLARFGSEDALGLAVENFLLTETEEDQTASSSAVLLIQYDPADSAPGLLEHAMYIVQQRHTLARRTASASMSNKYVVLVVHLPPGTSRAKRHVALDFSPRWSFVFVDDLRVEDVRQEQRVIQGGDAAEALLDEGKLLISSLSLPQLLGFSLHELLANDRQHGLSLSTILRSEARNALGRLLQPVQDLTGADTISRLSFSARVQSVGVLLSKVPKFEEMVGAGVLTVLARGTAADAHGFHLQASYARTFGGTCREAVREASSKIIVQALAHVLSALDENFNLDLLGRFADAGASSSSDIDQGDSGMALWHALGNCSAILDWTVVASAAKLGRSEDSGAHAVGGSSALKQVPNSGKHGPLVARFPFSGRLIRLLESKHIREALSASTDSDLQTTGQDSRQHLRMSALISSVLGSHVGELIDAFTHTQPMAYLHDMVASTAPRFPGLTFESHLQLHALVLRAHAPGSHPSPGTVHALVWANERRLHHAARLLGSIEQEGKSSLARDALNRIDAALGISISRGDDALHAILDLGVVGVVVDSIWHQTSEAMIGESSSEAVKELWRSSLNTARLVAADVEALLLIALAACDHISDVRTGATSSKSVGLTTQSFESVMKDLGQMSVSWRALVIVHLFARDVLLGSAEGVGIKRDSIKLFAAACKGFCARRYEQTVMGATHIGIRALLQSAAAAAAPLDPSCERLGRFVFALSRDVILRLSVSGETSKLEGAATLFDDLVDIVSGKASWLPTLPQPARELLLDALHDASSGLPALAKALDQICTRGPEGCVLALRHEERQLHLLVAEASDQADFAAAIGATEKDLQAAVRLGSASDADNVETLSNYLHSKNGLTQLKAASKAKMILTHYSSWLSDMLRRGQTTLPELLPNAEPVRALAEKHLLASKPLSLILFVLQHLYHKGGPVLIRKLLALPTDVSSWVPVIKEVRRSFQSKKKRSVANPFSLLVEPSKGASKEYTRMHHIAQEIMNLRTTDSKQTDKLIETLENLASRETVRSNDDSLVTALIAANFYLKSSKPKLSFSQELARTKQEDFRLQSTYGKANAASAAKTEEYLRSSCEHAMTQLINRKFAAPKFRDLLLYILDGCAGNALLPSFDRAQEVSESELARLFNTSEEASREDSTSKASQPVMPLQAQLDLLMETSTDIIPRAGPASTRVMRIFMHLLLHLHGSANSSWETLMVVLKPPSRAVQVEGEGAKVSFAERSVRAHLEDHVLRDWEALQSMFGLDEEQVMIALVLVAKRIHLASSSLKGFDHESARSSFEAVFEEKCVRPVLNLDVAATVINVQMQIDPTGDLDACRNALSVLWGYVAPNAEVRNHDHETKSRDKESRDFAGADNSSAAKAAAKAAATAHRLAWLWKSSPDSSLRLFKIDFSSSNTATKRFPLIAALLKHERRLPLIGCITDVLQWHAVLFRALRGGIRREEAAELTNAQAIERLPHDQQAEAFEILRNFCSSFNRSFVLVERLFECQENPYLYEDGNGEVQIDLSGSGGQTEEPMLMNPHVSVLYSLPSMVAGAQDADGLCTVQLCNVLSGAHNEIMGVLQESSTALLPRSANAFGTALPTISYQTSPEVMKQQLLYYSPERDLLPLLAAYRVESGGKSDGESGTGEPTERREHLPSFDFPAIERTLAHSVLSRATQLIVHVHHFEYQGELLRTGKMSALKERVPQRPLPPAILQAICDEVDTSQRQQSLLALLEQTVAFLGAMGADEAAEQPLRDYACSVLLLSPELWQSASTPGIEQHVRLCHLQSLFIALEEGTSDAFENVHPKYKEQIPGMLEERLKKDVRLRRSMLLPVLHEFITSQLVEGSWPTDANLKQYLTFTDPDLEDEAWYTDAFPDELTLCHAVALHQILSPQPQAQNESV</sequence>
<dbReference type="SMART" id="SM00382">
    <property type="entry name" value="AAA"/>
    <property type="match status" value="2"/>
</dbReference>
<dbReference type="GO" id="GO:0008270">
    <property type="term" value="F:zinc ion binding"/>
    <property type="evidence" value="ECO:0007669"/>
    <property type="project" value="UniProtKB-KW"/>
</dbReference>
<evidence type="ECO:0000256" key="2">
    <source>
        <dbReference type="SAM" id="MobiDB-lite"/>
    </source>
</evidence>
<comment type="caution">
    <text evidence="4">The sequence shown here is derived from an EMBL/GenBank/DDBJ whole genome shotgun (WGS) entry which is preliminary data.</text>
</comment>
<name>A0AB34J6P6_PRYPA</name>
<dbReference type="InterPro" id="IPR000571">
    <property type="entry name" value="Znf_CCCH"/>
</dbReference>
<feature type="compositionally biased region" description="Basic and acidic residues" evidence="2">
    <location>
        <begin position="3304"/>
        <end position="3313"/>
    </location>
</feature>
<feature type="zinc finger region" description="C3H1-type" evidence="1">
    <location>
        <begin position="4651"/>
        <end position="4679"/>
    </location>
</feature>
<feature type="compositionally biased region" description="Basic and acidic residues" evidence="2">
    <location>
        <begin position="33"/>
        <end position="48"/>
    </location>
</feature>
<dbReference type="EMBL" id="JBGBPQ010000013">
    <property type="protein sequence ID" value="KAL1512226.1"/>
    <property type="molecule type" value="Genomic_DNA"/>
</dbReference>
<dbReference type="SUPFAM" id="SSF52540">
    <property type="entry name" value="P-loop containing nucleoside triphosphate hydrolases"/>
    <property type="match status" value="2"/>
</dbReference>
<evidence type="ECO:0000256" key="1">
    <source>
        <dbReference type="PROSITE-ProRule" id="PRU00723"/>
    </source>
</evidence>
<feature type="region of interest" description="Disordered" evidence="2">
    <location>
        <begin position="3504"/>
        <end position="3556"/>
    </location>
</feature>
<dbReference type="InterPro" id="IPR031248">
    <property type="entry name" value="RNF213"/>
</dbReference>
<feature type="compositionally biased region" description="Basic and acidic residues" evidence="2">
    <location>
        <begin position="3523"/>
        <end position="3552"/>
    </location>
</feature>
<feature type="compositionally biased region" description="Acidic residues" evidence="2">
    <location>
        <begin position="3314"/>
        <end position="3324"/>
    </location>
</feature>
<dbReference type="InterPro" id="IPR027417">
    <property type="entry name" value="P-loop_NTPase"/>
</dbReference>
<dbReference type="PROSITE" id="PS50103">
    <property type="entry name" value="ZF_C3H1"/>
    <property type="match status" value="1"/>
</dbReference>
<feature type="region of interest" description="Disordered" evidence="2">
    <location>
        <begin position="3291"/>
        <end position="3324"/>
    </location>
</feature>
<feature type="domain" description="C3H1-type" evidence="3">
    <location>
        <begin position="4651"/>
        <end position="4679"/>
    </location>
</feature>
<keyword evidence="5" id="KW-1185">Reference proteome</keyword>
<dbReference type="InterPro" id="IPR011042">
    <property type="entry name" value="6-blade_b-propeller_TolB-like"/>
</dbReference>
<feature type="compositionally biased region" description="Low complexity" evidence="2">
    <location>
        <begin position="19"/>
        <end position="28"/>
    </location>
</feature>
<dbReference type="GO" id="GO:0016887">
    <property type="term" value="F:ATP hydrolysis activity"/>
    <property type="evidence" value="ECO:0007669"/>
    <property type="project" value="InterPro"/>
</dbReference>
<dbReference type="Proteomes" id="UP001515480">
    <property type="component" value="Unassembled WGS sequence"/>
</dbReference>
<dbReference type="SUPFAM" id="SSF63829">
    <property type="entry name" value="Calcium-dependent phosphotriesterase"/>
    <property type="match status" value="1"/>
</dbReference>
<dbReference type="PANTHER" id="PTHR22605">
    <property type="entry name" value="RZ-TYPE DOMAIN-CONTAINING PROTEIN"/>
    <property type="match status" value="1"/>
</dbReference>
<evidence type="ECO:0000259" key="3">
    <source>
        <dbReference type="PROSITE" id="PS50103"/>
    </source>
</evidence>
<evidence type="ECO:0000313" key="4">
    <source>
        <dbReference type="EMBL" id="KAL1512226.1"/>
    </source>
</evidence>
<keyword evidence="1" id="KW-0479">Metal-binding</keyword>
<feature type="region of interest" description="Disordered" evidence="2">
    <location>
        <begin position="6647"/>
        <end position="6666"/>
    </location>
</feature>
<feature type="region of interest" description="Disordered" evidence="2">
    <location>
        <begin position="4372"/>
        <end position="4410"/>
    </location>
</feature>
<organism evidence="4 5">
    <name type="scientific">Prymnesium parvum</name>
    <name type="common">Toxic golden alga</name>
    <dbReference type="NCBI Taxonomy" id="97485"/>
    <lineage>
        <taxon>Eukaryota</taxon>
        <taxon>Haptista</taxon>
        <taxon>Haptophyta</taxon>
        <taxon>Prymnesiophyceae</taxon>
        <taxon>Prymnesiales</taxon>
        <taxon>Prymnesiaceae</taxon>
        <taxon>Prymnesium</taxon>
    </lineage>
</organism>
<reference evidence="4 5" key="1">
    <citation type="journal article" date="2024" name="Science">
        <title>Giant polyketide synthase enzymes in the biosynthesis of giant marine polyether toxins.</title>
        <authorList>
            <person name="Fallon T.R."/>
            <person name="Shende V.V."/>
            <person name="Wierzbicki I.H."/>
            <person name="Pendleton A.L."/>
            <person name="Watervoot N.F."/>
            <person name="Auber R.P."/>
            <person name="Gonzalez D.J."/>
            <person name="Wisecaver J.H."/>
            <person name="Moore B.S."/>
        </authorList>
    </citation>
    <scope>NUCLEOTIDE SEQUENCE [LARGE SCALE GENOMIC DNA]</scope>
    <source>
        <strain evidence="4 5">12B1</strain>
    </source>
</reference>
<feature type="compositionally biased region" description="Basic and acidic residues" evidence="2">
    <location>
        <begin position="3504"/>
        <end position="3514"/>
    </location>
</feature>
<keyword evidence="1" id="KW-0862">Zinc</keyword>
<keyword evidence="1" id="KW-0863">Zinc-finger</keyword>
<dbReference type="GO" id="GO:0004842">
    <property type="term" value="F:ubiquitin-protein transferase activity"/>
    <property type="evidence" value="ECO:0007669"/>
    <property type="project" value="InterPro"/>
</dbReference>
<dbReference type="Gene3D" id="2.120.10.30">
    <property type="entry name" value="TolB, C-terminal domain"/>
    <property type="match status" value="1"/>
</dbReference>
<feature type="region of interest" description="Disordered" evidence="2">
    <location>
        <begin position="1"/>
        <end position="48"/>
    </location>
</feature>
<dbReference type="InterPro" id="IPR003593">
    <property type="entry name" value="AAA+_ATPase"/>
</dbReference>
<evidence type="ECO:0000313" key="5">
    <source>
        <dbReference type="Proteomes" id="UP001515480"/>
    </source>
</evidence>
<dbReference type="PANTHER" id="PTHR22605:SF1">
    <property type="entry name" value="RZ-TYPE DOMAIN-CONTAINING PROTEIN"/>
    <property type="match status" value="1"/>
</dbReference>